<dbReference type="SUPFAM" id="SSF50998">
    <property type="entry name" value="Quinoprotein alcohol dehydrogenase-like"/>
    <property type="match status" value="1"/>
</dbReference>
<comment type="similarity">
    <text evidence="2">Belongs to the bacterial PQQ dehydrogenase family.</text>
</comment>
<feature type="non-terminal residue" evidence="5">
    <location>
        <position position="443"/>
    </location>
</feature>
<proteinExistence type="inferred from homology"/>
<dbReference type="PANTHER" id="PTHR32303">
    <property type="entry name" value="QUINOPROTEIN ALCOHOL DEHYDROGENASE (CYTOCHROME C)"/>
    <property type="match status" value="1"/>
</dbReference>
<evidence type="ECO:0000259" key="4">
    <source>
        <dbReference type="Pfam" id="PF01011"/>
    </source>
</evidence>
<feature type="domain" description="Pyrrolo-quinoline quinone repeat" evidence="4">
    <location>
        <begin position="13"/>
        <end position="442"/>
    </location>
</feature>
<dbReference type="InterPro" id="IPR018391">
    <property type="entry name" value="PQQ_b-propeller_rpt"/>
</dbReference>
<reference evidence="5" key="1">
    <citation type="submission" date="2018-05" db="EMBL/GenBank/DDBJ databases">
        <authorList>
            <person name="Lanie J.A."/>
            <person name="Ng W.-L."/>
            <person name="Kazmierczak K.M."/>
            <person name="Andrzejewski T.M."/>
            <person name="Davidsen T.M."/>
            <person name="Wayne K.J."/>
            <person name="Tettelin H."/>
            <person name="Glass J.I."/>
            <person name="Rusch D."/>
            <person name="Podicherti R."/>
            <person name="Tsui H.-C.T."/>
            <person name="Winkler M.E."/>
        </authorList>
    </citation>
    <scope>NUCLEOTIDE SEQUENCE</scope>
</reference>
<dbReference type="EMBL" id="UINC01067763">
    <property type="protein sequence ID" value="SVB99752.1"/>
    <property type="molecule type" value="Genomic_DNA"/>
</dbReference>
<evidence type="ECO:0000256" key="2">
    <source>
        <dbReference type="ARBA" id="ARBA00008156"/>
    </source>
</evidence>
<dbReference type="PANTHER" id="PTHR32303:SF4">
    <property type="entry name" value="QUINOPROTEIN GLUCOSE DEHYDROGENASE"/>
    <property type="match status" value="1"/>
</dbReference>
<dbReference type="InterPro" id="IPR011047">
    <property type="entry name" value="Quinoprotein_ADH-like_sf"/>
</dbReference>
<evidence type="ECO:0000256" key="3">
    <source>
        <dbReference type="ARBA" id="ARBA00023002"/>
    </source>
</evidence>
<sequence>AQDQSRQNPYGEWRYQSADAWGTRYSPVDQINAENFGDLEEAWVWRADNFGPEADYQMKSTPTYIDGILYTVAGERRTVVAIDPETGETLWTYREPNTTRWERSMRKNYGKGVAYGEIDGRGVIYYVSPAFFLHALDAKTGIPVDNFGSPVPLEGFPKTGVVDLIPDLVADWAPWHEFDQPYDPDFGIPRELGYITNSSPAIVVNGTVVVGNSAEQGYNQTRIENVPGDILGFDAETGDFKWKFHVIPRPGEVGHETWLNDAWIWTGDVSSWAPMSADYDRGIVYIPTNPPTIDYFGGFRPGNNLFGTTVIALNAETGERVWHFQTVHSDEWNYDLPNVPLVVNLEVDGEEIPAVIQTTKQGLVFTFNRETGQPVWPIEEVEVLQTEVPGNWTAATQPIPTRPEPFEPLGLPMEDVVDFTPELREQALEIISDYRVGGPYLPR</sequence>
<evidence type="ECO:0000256" key="1">
    <source>
        <dbReference type="ARBA" id="ARBA00001931"/>
    </source>
</evidence>
<comment type="cofactor">
    <cofactor evidence="1">
        <name>pyrroloquinoline quinone</name>
        <dbReference type="ChEBI" id="CHEBI:58442"/>
    </cofactor>
</comment>
<dbReference type="GO" id="GO:0016491">
    <property type="term" value="F:oxidoreductase activity"/>
    <property type="evidence" value="ECO:0007669"/>
    <property type="project" value="UniProtKB-KW"/>
</dbReference>
<keyword evidence="3" id="KW-0560">Oxidoreductase</keyword>
<protein>
    <recommendedName>
        <fullName evidence="4">Pyrrolo-quinoline quinone repeat domain-containing protein</fullName>
    </recommendedName>
</protein>
<evidence type="ECO:0000313" key="5">
    <source>
        <dbReference type="EMBL" id="SVB99752.1"/>
    </source>
</evidence>
<organism evidence="5">
    <name type="scientific">marine metagenome</name>
    <dbReference type="NCBI Taxonomy" id="408172"/>
    <lineage>
        <taxon>unclassified sequences</taxon>
        <taxon>metagenomes</taxon>
        <taxon>ecological metagenomes</taxon>
    </lineage>
</organism>
<dbReference type="SMART" id="SM00564">
    <property type="entry name" value="PQQ"/>
    <property type="match status" value="4"/>
</dbReference>
<dbReference type="InterPro" id="IPR002372">
    <property type="entry name" value="PQQ_rpt_dom"/>
</dbReference>
<dbReference type="AlphaFoldDB" id="A0A382IKG2"/>
<feature type="non-terminal residue" evidence="5">
    <location>
        <position position="1"/>
    </location>
</feature>
<dbReference type="Gene3D" id="2.140.10.10">
    <property type="entry name" value="Quinoprotein alcohol dehydrogenase-like superfamily"/>
    <property type="match status" value="1"/>
</dbReference>
<name>A0A382IKG2_9ZZZZ</name>
<dbReference type="Pfam" id="PF01011">
    <property type="entry name" value="PQQ"/>
    <property type="match status" value="1"/>
</dbReference>
<gene>
    <name evidence="5" type="ORF">METZ01_LOCUS252606</name>
</gene>
<accession>A0A382IKG2</accession>